<dbReference type="InterPro" id="IPR053148">
    <property type="entry name" value="PD-DEXK-like_domain"/>
</dbReference>
<keyword evidence="4" id="KW-1185">Reference proteome</keyword>
<reference evidence="4" key="1">
    <citation type="submission" date="2020-06" db="EMBL/GenBank/DDBJ databases">
        <title>Nostoc edaphicum CCNP1411 genome.</title>
        <authorList>
            <person name="Fidor A."/>
            <person name="Grabski M."/>
            <person name="Gawor J."/>
            <person name="Gromadka R."/>
            <person name="Wegrzyn G."/>
            <person name="Mazur-Marzec H."/>
        </authorList>
    </citation>
    <scope>NUCLEOTIDE SEQUENCE [LARGE SCALE GENOMIC DNA]</scope>
    <source>
        <strain evidence="4">CCNP1411</strain>
    </source>
</reference>
<evidence type="ECO:0000259" key="2">
    <source>
        <dbReference type="Pfam" id="PF17761"/>
    </source>
</evidence>
<evidence type="ECO:0000313" key="4">
    <source>
        <dbReference type="Proteomes" id="UP000514713"/>
    </source>
</evidence>
<name>A0A7D7QB59_9NOSO</name>
<dbReference type="Pfam" id="PF17761">
    <property type="entry name" value="DUF1016_N"/>
    <property type="match status" value="1"/>
</dbReference>
<evidence type="ECO:0000313" key="3">
    <source>
        <dbReference type="EMBL" id="QMS91555.1"/>
    </source>
</evidence>
<dbReference type="Proteomes" id="UP000514713">
    <property type="component" value="Chromosome"/>
</dbReference>
<dbReference type="AlphaFoldDB" id="A0A7D7QB59"/>
<protein>
    <submittedName>
        <fullName evidence="3">DUF1016 domain-containing protein</fullName>
    </submittedName>
</protein>
<dbReference type="InterPro" id="IPR041527">
    <property type="entry name" value="YhcG_N"/>
</dbReference>
<dbReference type="Gene3D" id="3.40.1350.10">
    <property type="match status" value="1"/>
</dbReference>
<dbReference type="InterPro" id="IPR011856">
    <property type="entry name" value="tRNA_endonuc-like_dom_sf"/>
</dbReference>
<dbReference type="KEGG" id="ned:HUN01_29610"/>
<gene>
    <name evidence="3" type="ORF">HUN01_29610</name>
</gene>
<dbReference type="Pfam" id="PF06250">
    <property type="entry name" value="YhcG_C"/>
    <property type="match status" value="1"/>
</dbReference>
<organism evidence="3 4">
    <name type="scientific">Nostoc edaphicum CCNP1411</name>
    <dbReference type="NCBI Taxonomy" id="1472755"/>
    <lineage>
        <taxon>Bacteria</taxon>
        <taxon>Bacillati</taxon>
        <taxon>Cyanobacteriota</taxon>
        <taxon>Cyanophyceae</taxon>
        <taxon>Nostocales</taxon>
        <taxon>Nostocaceae</taxon>
        <taxon>Nostoc</taxon>
    </lineage>
</organism>
<dbReference type="RefSeq" id="WP_181929163.1">
    <property type="nucleotide sequence ID" value="NZ_CP054698.1"/>
</dbReference>
<dbReference type="EMBL" id="CP054698">
    <property type="protein sequence ID" value="QMS91555.1"/>
    <property type="molecule type" value="Genomic_DNA"/>
</dbReference>
<accession>A0A7D7QB59</accession>
<sequence length="415" mass="48087">MPRDDKSEVSRRDSSDIIGYEEFLTELKTRISSAQLRAAVAVNKELVLLYWQIGRDILNRQQQQGWGAKVITRLAADLQKAFPEMKGFSLRNLKYMRAFAEAYPDEQLVQEVLALISWYHNLALLEKLKSPEERLWYVQQTIQHGWSRNVLVHQIESKLYHRQGKATTNFNRTLPQPQSELAQQLLKDPYTFDFLNLREDFLERDLERALINHIRDFLLELGVGFGYLGSQYHLEVGGEDFYIDLLFYHARLHCYIVIDLKIEEFKPEYSGKMNFYVSAVDDLLRQPDDQPTIGMILCKSKNKVIAEYSLRDMHKPIGVSVYQLKDTLPEPLQGNLPTIEQLEAELETVSIIEKINGLSGSDGKMEVTYYPLDEAYQRLRLQTKKTEFSPEEIGNEVAKIQSEINANTTKDSDLI</sequence>
<feature type="domain" description="YhcG PDDEXK nuclease" evidence="1">
    <location>
        <begin position="183"/>
        <end position="337"/>
    </location>
</feature>
<evidence type="ECO:0000259" key="1">
    <source>
        <dbReference type="Pfam" id="PF06250"/>
    </source>
</evidence>
<dbReference type="InterPro" id="IPR009362">
    <property type="entry name" value="YhcG_C"/>
</dbReference>
<proteinExistence type="predicted"/>
<dbReference type="PANTHER" id="PTHR30547:SF0">
    <property type="entry name" value="BLR8175 PROTEIN"/>
    <property type="match status" value="1"/>
</dbReference>
<dbReference type="PANTHER" id="PTHR30547">
    <property type="entry name" value="UNCHARACTERIZED PROTEIN YHCG-RELATED"/>
    <property type="match status" value="1"/>
</dbReference>
<dbReference type="GO" id="GO:0003676">
    <property type="term" value="F:nucleic acid binding"/>
    <property type="evidence" value="ECO:0007669"/>
    <property type="project" value="InterPro"/>
</dbReference>
<feature type="domain" description="YhcG N-terminal" evidence="2">
    <location>
        <begin position="26"/>
        <end position="162"/>
    </location>
</feature>